<sequence length="232" mass="26886">MPEKSTALEAREPRRDFELCKVVFVAALSQILFARHAFPPACFQLLPLREVVSRSFETIITDGTGLRAFDKEFLRDQGYTIFLRHESDYGLNRFLGILEEDIFPLIESESLINFRISYLRTKTWKENSLLEYFTISIKYNKDGAYGLGIWRGGMGHQHIANTDCQLWNLGDYLSRLNSLDDPVHWTLAFHAVDEPDDPLIGVWKFGRKEFDGAKLKLQQLDNYSYVKVSHLE</sequence>
<accession>A0AAN6V9Q5</accession>
<dbReference type="AlphaFoldDB" id="A0AAN6V9Q5"/>
<gene>
    <name evidence="2" type="ORF">C8A04DRAFT_34056</name>
</gene>
<dbReference type="Gene3D" id="3.30.900.10">
    <property type="entry name" value="HORMA domain"/>
    <property type="match status" value="1"/>
</dbReference>
<dbReference type="GeneID" id="87819310"/>
<comment type="caution">
    <text evidence="2">The sequence shown here is derived from an EMBL/GenBank/DDBJ whole genome shotgun (WGS) entry which is preliminary data.</text>
</comment>
<dbReference type="InterPro" id="IPR003511">
    <property type="entry name" value="HORMA_dom"/>
</dbReference>
<evidence type="ECO:0000313" key="2">
    <source>
        <dbReference type="EMBL" id="KAK4147327.1"/>
    </source>
</evidence>
<keyword evidence="3" id="KW-1185">Reference proteome</keyword>
<protein>
    <recommendedName>
        <fullName evidence="1">HORMA domain-containing protein</fullName>
    </recommendedName>
</protein>
<reference evidence="2" key="1">
    <citation type="journal article" date="2023" name="Mol. Phylogenet. Evol.">
        <title>Genome-scale phylogeny and comparative genomics of the fungal order Sordariales.</title>
        <authorList>
            <person name="Hensen N."/>
            <person name="Bonometti L."/>
            <person name="Westerberg I."/>
            <person name="Brannstrom I.O."/>
            <person name="Guillou S."/>
            <person name="Cros-Aarteil S."/>
            <person name="Calhoun S."/>
            <person name="Haridas S."/>
            <person name="Kuo A."/>
            <person name="Mondo S."/>
            <person name="Pangilinan J."/>
            <person name="Riley R."/>
            <person name="LaButti K."/>
            <person name="Andreopoulos B."/>
            <person name="Lipzen A."/>
            <person name="Chen C."/>
            <person name="Yan M."/>
            <person name="Daum C."/>
            <person name="Ng V."/>
            <person name="Clum A."/>
            <person name="Steindorff A."/>
            <person name="Ohm R.A."/>
            <person name="Martin F."/>
            <person name="Silar P."/>
            <person name="Natvig D.O."/>
            <person name="Lalanne C."/>
            <person name="Gautier V."/>
            <person name="Ament-Velasquez S.L."/>
            <person name="Kruys A."/>
            <person name="Hutchinson M.I."/>
            <person name="Powell A.J."/>
            <person name="Barry K."/>
            <person name="Miller A.N."/>
            <person name="Grigoriev I.V."/>
            <person name="Debuchy R."/>
            <person name="Gladieux P."/>
            <person name="Hiltunen Thoren M."/>
            <person name="Johannesson H."/>
        </authorList>
    </citation>
    <scope>NUCLEOTIDE SEQUENCE</scope>
    <source>
        <strain evidence="2">CBS 141.50</strain>
    </source>
</reference>
<dbReference type="Pfam" id="PF02301">
    <property type="entry name" value="HORMA"/>
    <property type="match status" value="1"/>
</dbReference>
<organism evidence="2 3">
    <name type="scientific">Dichotomopilus funicola</name>
    <dbReference type="NCBI Taxonomy" id="1934379"/>
    <lineage>
        <taxon>Eukaryota</taxon>
        <taxon>Fungi</taxon>
        <taxon>Dikarya</taxon>
        <taxon>Ascomycota</taxon>
        <taxon>Pezizomycotina</taxon>
        <taxon>Sordariomycetes</taxon>
        <taxon>Sordariomycetidae</taxon>
        <taxon>Sordariales</taxon>
        <taxon>Chaetomiaceae</taxon>
        <taxon>Dichotomopilus</taxon>
    </lineage>
</organism>
<dbReference type="RefSeq" id="XP_062640698.1">
    <property type="nucleotide sequence ID" value="XM_062782697.1"/>
</dbReference>
<evidence type="ECO:0000259" key="1">
    <source>
        <dbReference type="Pfam" id="PF02301"/>
    </source>
</evidence>
<dbReference type="InterPro" id="IPR036570">
    <property type="entry name" value="HORMA_dom_sf"/>
</dbReference>
<evidence type="ECO:0000313" key="3">
    <source>
        <dbReference type="Proteomes" id="UP001302676"/>
    </source>
</evidence>
<dbReference type="Proteomes" id="UP001302676">
    <property type="component" value="Unassembled WGS sequence"/>
</dbReference>
<reference evidence="2" key="2">
    <citation type="submission" date="2023-05" db="EMBL/GenBank/DDBJ databases">
        <authorList>
            <consortium name="Lawrence Berkeley National Laboratory"/>
            <person name="Steindorff A."/>
            <person name="Hensen N."/>
            <person name="Bonometti L."/>
            <person name="Westerberg I."/>
            <person name="Brannstrom I.O."/>
            <person name="Guillou S."/>
            <person name="Cros-Aarteil S."/>
            <person name="Calhoun S."/>
            <person name="Haridas S."/>
            <person name="Kuo A."/>
            <person name="Mondo S."/>
            <person name="Pangilinan J."/>
            <person name="Riley R."/>
            <person name="Labutti K."/>
            <person name="Andreopoulos B."/>
            <person name="Lipzen A."/>
            <person name="Chen C."/>
            <person name="Yanf M."/>
            <person name="Daum C."/>
            <person name="Ng V."/>
            <person name="Clum A."/>
            <person name="Ohm R."/>
            <person name="Martin F."/>
            <person name="Silar P."/>
            <person name="Natvig D."/>
            <person name="Lalanne C."/>
            <person name="Gautier V."/>
            <person name="Ament-Velasquez S.L."/>
            <person name="Kruys A."/>
            <person name="Hutchinson M.I."/>
            <person name="Powell A.J."/>
            <person name="Barry K."/>
            <person name="Miller A.N."/>
            <person name="Grigoriev I.V."/>
            <person name="Debuchy R."/>
            <person name="Gladieux P."/>
            <person name="Thoren M.H."/>
            <person name="Johannesson H."/>
        </authorList>
    </citation>
    <scope>NUCLEOTIDE SEQUENCE</scope>
    <source>
        <strain evidence="2">CBS 141.50</strain>
    </source>
</reference>
<dbReference type="EMBL" id="MU853556">
    <property type="protein sequence ID" value="KAK4147327.1"/>
    <property type="molecule type" value="Genomic_DNA"/>
</dbReference>
<feature type="domain" description="HORMA" evidence="1">
    <location>
        <begin position="19"/>
        <end position="143"/>
    </location>
</feature>
<name>A0AAN6V9Q5_9PEZI</name>
<proteinExistence type="predicted"/>